<reference evidence="2" key="1">
    <citation type="journal article" date="2015" name="Nat. Genet.">
        <title>The genome and transcriptome of the zoonotic hookworm Ancylostoma ceylanicum identify infection-specific gene families.</title>
        <authorList>
            <person name="Schwarz E.M."/>
            <person name="Hu Y."/>
            <person name="Antoshechkin I."/>
            <person name="Miller M.M."/>
            <person name="Sternberg P.W."/>
            <person name="Aroian R.V."/>
        </authorList>
    </citation>
    <scope>NUCLEOTIDE SEQUENCE</scope>
    <source>
        <strain evidence="2">HY135</strain>
    </source>
</reference>
<sequence>MPRDEFLCFATAFERQGVPSSGKFVLMVVNFLREDWLHPLPHMTSFTCSYNFHIESSSLQVEIASTSADSTCPSDPTS</sequence>
<name>A0A016U3W4_9BILA</name>
<protein>
    <submittedName>
        <fullName evidence="1">Uncharacterized protein</fullName>
    </submittedName>
</protein>
<dbReference type="AlphaFoldDB" id="A0A016U3W4"/>
<evidence type="ECO:0000313" key="2">
    <source>
        <dbReference type="Proteomes" id="UP000024635"/>
    </source>
</evidence>
<keyword evidence="2" id="KW-1185">Reference proteome</keyword>
<dbReference type="EMBL" id="JARK01001395">
    <property type="protein sequence ID" value="EYC09651.1"/>
    <property type="molecule type" value="Genomic_DNA"/>
</dbReference>
<accession>A0A016U3W4</accession>
<comment type="caution">
    <text evidence="1">The sequence shown here is derived from an EMBL/GenBank/DDBJ whole genome shotgun (WGS) entry which is preliminary data.</text>
</comment>
<dbReference type="Proteomes" id="UP000024635">
    <property type="component" value="Unassembled WGS sequence"/>
</dbReference>
<proteinExistence type="predicted"/>
<organism evidence="1 2">
    <name type="scientific">Ancylostoma ceylanicum</name>
    <dbReference type="NCBI Taxonomy" id="53326"/>
    <lineage>
        <taxon>Eukaryota</taxon>
        <taxon>Metazoa</taxon>
        <taxon>Ecdysozoa</taxon>
        <taxon>Nematoda</taxon>
        <taxon>Chromadorea</taxon>
        <taxon>Rhabditida</taxon>
        <taxon>Rhabditina</taxon>
        <taxon>Rhabditomorpha</taxon>
        <taxon>Strongyloidea</taxon>
        <taxon>Ancylostomatidae</taxon>
        <taxon>Ancylostomatinae</taxon>
        <taxon>Ancylostoma</taxon>
    </lineage>
</organism>
<gene>
    <name evidence="1" type="primary">Acey_s0059.g2980</name>
    <name evidence="1" type="ORF">Y032_0059g2980</name>
</gene>
<evidence type="ECO:0000313" key="1">
    <source>
        <dbReference type="EMBL" id="EYC09651.1"/>
    </source>
</evidence>